<evidence type="ECO:0000313" key="2">
    <source>
        <dbReference type="EMBL" id="PIT98317.1"/>
    </source>
</evidence>
<dbReference type="Proteomes" id="UP000230731">
    <property type="component" value="Unassembled WGS sequence"/>
</dbReference>
<keyword evidence="1" id="KW-1133">Transmembrane helix</keyword>
<dbReference type="AlphaFoldDB" id="A0A2M6WZY7"/>
<sequence length="125" mass="14166">MYTDYIRWQFILAPRWLAQLAFNEMQALLHLFSVPLMFRTLLAHWHKDAVAYRPGTLGNYAMTFAWNMISRGIGFCIRVVILAVWLSVEMVYGTVASVILIFFILSPLLIIITAATGAVMLVVGI</sequence>
<organism evidence="2 3">
    <name type="scientific">Candidatus Andersenbacteria bacterium CG10_big_fil_rev_8_21_14_0_10_54_11</name>
    <dbReference type="NCBI Taxonomy" id="1974485"/>
    <lineage>
        <taxon>Bacteria</taxon>
        <taxon>Candidatus Anderseniibacteriota</taxon>
    </lineage>
</organism>
<comment type="caution">
    <text evidence="2">The sequence shown here is derived from an EMBL/GenBank/DDBJ whole genome shotgun (WGS) entry which is preliminary data.</text>
</comment>
<evidence type="ECO:0000313" key="3">
    <source>
        <dbReference type="Proteomes" id="UP000230731"/>
    </source>
</evidence>
<protein>
    <submittedName>
        <fullName evidence="2">Uncharacterized protein</fullName>
    </submittedName>
</protein>
<reference evidence="3" key="1">
    <citation type="submission" date="2017-09" db="EMBL/GenBank/DDBJ databases">
        <title>Depth-based differentiation of microbial function through sediment-hosted aquifers and enrichment of novel symbionts in the deep terrestrial subsurface.</title>
        <authorList>
            <person name="Probst A.J."/>
            <person name="Ladd B."/>
            <person name="Jarett J.K."/>
            <person name="Geller-Mcgrath D.E."/>
            <person name="Sieber C.M.K."/>
            <person name="Emerson J.B."/>
            <person name="Anantharaman K."/>
            <person name="Thomas B.C."/>
            <person name="Malmstrom R."/>
            <person name="Stieglmeier M."/>
            <person name="Klingl A."/>
            <person name="Woyke T."/>
            <person name="Ryan C.M."/>
            <person name="Banfield J.F."/>
        </authorList>
    </citation>
    <scope>NUCLEOTIDE SEQUENCE [LARGE SCALE GENOMIC DNA]</scope>
</reference>
<keyword evidence="1" id="KW-0472">Membrane</keyword>
<gene>
    <name evidence="2" type="ORF">COT71_01460</name>
</gene>
<evidence type="ECO:0000256" key="1">
    <source>
        <dbReference type="SAM" id="Phobius"/>
    </source>
</evidence>
<accession>A0A2M6WZY7</accession>
<feature type="transmembrane region" description="Helical" evidence="1">
    <location>
        <begin position="64"/>
        <end position="86"/>
    </location>
</feature>
<feature type="transmembrane region" description="Helical" evidence="1">
    <location>
        <begin position="98"/>
        <end position="123"/>
    </location>
</feature>
<keyword evidence="1" id="KW-0812">Transmembrane</keyword>
<name>A0A2M6WZY7_9BACT</name>
<proteinExistence type="predicted"/>
<dbReference type="EMBL" id="PEZP01000016">
    <property type="protein sequence ID" value="PIT98317.1"/>
    <property type="molecule type" value="Genomic_DNA"/>
</dbReference>